<gene>
    <name evidence="10" type="ORF">SAMN05421643_1386</name>
</gene>
<dbReference type="InterPro" id="IPR022457">
    <property type="entry name" value="Asp_Ala_antiprt"/>
</dbReference>
<proteinExistence type="inferred from homology"/>
<evidence type="ECO:0000256" key="8">
    <source>
        <dbReference type="SAM" id="Phobius"/>
    </source>
</evidence>
<evidence type="ECO:0000256" key="3">
    <source>
        <dbReference type="ARBA" id="ARBA00022448"/>
    </source>
</evidence>
<dbReference type="PANTHER" id="PTHR30445:SF9">
    <property type="match status" value="1"/>
</dbReference>
<evidence type="ECO:0000256" key="4">
    <source>
        <dbReference type="ARBA" id="ARBA00022475"/>
    </source>
</evidence>
<keyword evidence="5 8" id="KW-0812">Transmembrane</keyword>
<feature type="domain" description="RCK C-terminal" evidence="9">
    <location>
        <begin position="327"/>
        <end position="375"/>
    </location>
</feature>
<keyword evidence="7 8" id="KW-0472">Membrane</keyword>
<evidence type="ECO:0000256" key="5">
    <source>
        <dbReference type="ARBA" id="ARBA00022692"/>
    </source>
</evidence>
<feature type="transmembrane region" description="Helical" evidence="8">
    <location>
        <begin position="385"/>
        <end position="403"/>
    </location>
</feature>
<dbReference type="Pfam" id="PF02080">
    <property type="entry name" value="TrkA_C"/>
    <property type="match status" value="1"/>
</dbReference>
<feature type="transmembrane region" description="Helical" evidence="8">
    <location>
        <begin position="158"/>
        <end position="181"/>
    </location>
</feature>
<dbReference type="GO" id="GO:0006813">
    <property type="term" value="P:potassium ion transport"/>
    <property type="evidence" value="ECO:0007669"/>
    <property type="project" value="InterPro"/>
</dbReference>
<organism evidence="10 11">
    <name type="scientific">Acinetobacter kyonggiensis</name>
    <dbReference type="NCBI Taxonomy" id="595670"/>
    <lineage>
        <taxon>Bacteria</taxon>
        <taxon>Pseudomonadati</taxon>
        <taxon>Pseudomonadota</taxon>
        <taxon>Gammaproteobacteria</taxon>
        <taxon>Moraxellales</taxon>
        <taxon>Moraxellaceae</taxon>
        <taxon>Acinetobacter</taxon>
    </lineage>
</organism>
<dbReference type="Proteomes" id="UP000199035">
    <property type="component" value="Unassembled WGS sequence"/>
</dbReference>
<feature type="transmembrane region" description="Helical" evidence="8">
    <location>
        <begin position="119"/>
        <end position="138"/>
    </location>
</feature>
<dbReference type="Pfam" id="PF06826">
    <property type="entry name" value="Asp-Al_Ex"/>
    <property type="match status" value="2"/>
</dbReference>
<dbReference type="NCBIfam" id="TIGR01625">
    <property type="entry name" value="YidE_YbjL_dupl"/>
    <property type="match status" value="1"/>
</dbReference>
<feature type="transmembrane region" description="Helical" evidence="8">
    <location>
        <begin position="409"/>
        <end position="428"/>
    </location>
</feature>
<dbReference type="InterPro" id="IPR050144">
    <property type="entry name" value="AAE_transporter"/>
</dbReference>
<feature type="transmembrane region" description="Helical" evidence="8">
    <location>
        <begin position="92"/>
        <end position="112"/>
    </location>
</feature>
<sequence length="560" mass="59351">MEWLQNELKHSPEILLFLSLAIGFWIGQFQFGKFQFGGVAGSLLVAVVLSLLGVPVDNGIKAILFALFIYAVGFESGPQFFKSLGPESIKEILLAAFMAVCGLITVLVMAKIFHLDKGLAAGLAAGGMTQSAIIGTAGDALSRLDLPLEEIQRLQANVAIGYAVTYIFGSLGAIIVCVNILPRFMGREIRDDAIKAQSERLKGAFELAPGQELAIPEIVGRIYKIEQANGKTVFDIEAEASNITIERLKRKGQLMDVTPETVLQTDDIVLVVGRRAGVVAISSYIGAELQSSQGMEMVMDTTDVILKNSKYINRSLGDVKANTPLYLKHGIYVLGIKRGGDSLVLSDDTILLQGDVITVYGTQNDLNRLIKEGGQAIPESLKTDWVFHGAGLVVGLIIGLFVIRVGGVPLTLGAGGGALLSGLLFGWLRSRNQVHGNMPPAASQLLKDLGLAGFVAAVGLQSGLQAIQTIKESGFSLFMIGVVVTLVPLLLSMLFARYVLRYDNVAVMAGALSGARSANPAFGGVLDKAGNSIPTVPFAITYALANVSLTLLGPLIVGLA</sequence>
<dbReference type="PANTHER" id="PTHR30445">
    <property type="entry name" value="K(+)_H(+) ANTIPORTER SUBUNIT KHTT"/>
    <property type="match status" value="1"/>
</dbReference>
<feature type="transmembrane region" description="Helical" evidence="8">
    <location>
        <begin position="43"/>
        <end position="72"/>
    </location>
</feature>
<keyword evidence="11" id="KW-1185">Reference proteome</keyword>
<keyword evidence="3" id="KW-0813">Transport</keyword>
<feature type="transmembrane region" description="Helical" evidence="8">
    <location>
        <begin position="474"/>
        <end position="500"/>
    </location>
</feature>
<dbReference type="EMBL" id="FNPK01000038">
    <property type="protein sequence ID" value="SDY84536.1"/>
    <property type="molecule type" value="Genomic_DNA"/>
</dbReference>
<dbReference type="SUPFAM" id="SSF116726">
    <property type="entry name" value="TrkA C-terminal domain-like"/>
    <property type="match status" value="2"/>
</dbReference>
<feature type="transmembrane region" description="Helical" evidence="8">
    <location>
        <begin position="14"/>
        <end position="31"/>
    </location>
</feature>
<keyword evidence="4" id="KW-1003">Cell membrane</keyword>
<evidence type="ECO:0000256" key="7">
    <source>
        <dbReference type="ARBA" id="ARBA00023136"/>
    </source>
</evidence>
<protein>
    <submittedName>
        <fullName evidence="10">Aspartate-alanine antiporter</fullName>
    </submittedName>
</protein>
<comment type="subcellular location">
    <subcellularLocation>
        <location evidence="1">Cell membrane</location>
        <topology evidence="1">Multi-pass membrane protein</topology>
    </subcellularLocation>
</comment>
<dbReference type="Gene3D" id="3.30.70.1450">
    <property type="entry name" value="Regulator of K+ conductance, C-terminal domain"/>
    <property type="match status" value="1"/>
</dbReference>
<reference evidence="11" key="1">
    <citation type="submission" date="2016-10" db="EMBL/GenBank/DDBJ databases">
        <authorList>
            <person name="Varghese N."/>
            <person name="Submissions S."/>
        </authorList>
    </citation>
    <scope>NUCLEOTIDE SEQUENCE [LARGE SCALE GENOMIC DNA]</scope>
    <source>
        <strain evidence="11">ANC 5109</strain>
    </source>
</reference>
<dbReference type="GO" id="GO:0005886">
    <property type="term" value="C:plasma membrane"/>
    <property type="evidence" value="ECO:0007669"/>
    <property type="project" value="UniProtKB-SubCell"/>
</dbReference>
<accession>A0A1H3N6Q0</accession>
<dbReference type="GO" id="GO:0008324">
    <property type="term" value="F:monoatomic cation transmembrane transporter activity"/>
    <property type="evidence" value="ECO:0007669"/>
    <property type="project" value="InterPro"/>
</dbReference>
<dbReference type="InterPro" id="IPR006037">
    <property type="entry name" value="RCK_C"/>
</dbReference>
<evidence type="ECO:0000256" key="2">
    <source>
        <dbReference type="ARBA" id="ARBA00009854"/>
    </source>
</evidence>
<dbReference type="InterPro" id="IPR006512">
    <property type="entry name" value="YidE_YbjL"/>
</dbReference>
<feature type="domain" description="RCK C-terminal" evidence="9">
    <location>
        <begin position="202"/>
        <end position="287"/>
    </location>
</feature>
<evidence type="ECO:0000313" key="10">
    <source>
        <dbReference type="EMBL" id="SDY84536.1"/>
    </source>
</evidence>
<name>A0A1H3N6Q0_9GAMM</name>
<keyword evidence="6 8" id="KW-1133">Transmembrane helix</keyword>
<evidence type="ECO:0000256" key="1">
    <source>
        <dbReference type="ARBA" id="ARBA00004651"/>
    </source>
</evidence>
<evidence type="ECO:0000259" key="9">
    <source>
        <dbReference type="PROSITE" id="PS51202"/>
    </source>
</evidence>
<dbReference type="InterPro" id="IPR036721">
    <property type="entry name" value="RCK_C_sf"/>
</dbReference>
<dbReference type="STRING" id="595670.SAMN05421643_1386"/>
<dbReference type="NCBIfam" id="TIGR03802">
    <property type="entry name" value="Asp_Ala_antiprt"/>
    <property type="match status" value="1"/>
</dbReference>
<evidence type="ECO:0000313" key="11">
    <source>
        <dbReference type="Proteomes" id="UP000199035"/>
    </source>
</evidence>
<comment type="similarity">
    <text evidence="2">Belongs to the AAE transporter (TC 2.A.81) family.</text>
</comment>
<dbReference type="PROSITE" id="PS51202">
    <property type="entry name" value="RCK_C"/>
    <property type="match status" value="2"/>
</dbReference>
<evidence type="ECO:0000256" key="6">
    <source>
        <dbReference type="ARBA" id="ARBA00022989"/>
    </source>
</evidence>
<dbReference type="AlphaFoldDB" id="A0A1H3N6Q0"/>